<proteinExistence type="predicted"/>
<reference evidence="3" key="1">
    <citation type="journal article" date="2020" name="Stud. Mycol.">
        <title>101 Dothideomycetes genomes: a test case for predicting lifestyles and emergence of pathogens.</title>
        <authorList>
            <person name="Haridas S."/>
            <person name="Albert R."/>
            <person name="Binder M."/>
            <person name="Bloem J."/>
            <person name="Labutti K."/>
            <person name="Salamov A."/>
            <person name="Andreopoulos B."/>
            <person name="Baker S."/>
            <person name="Barry K."/>
            <person name="Bills G."/>
            <person name="Bluhm B."/>
            <person name="Cannon C."/>
            <person name="Castanera R."/>
            <person name="Culley D."/>
            <person name="Daum C."/>
            <person name="Ezra D."/>
            <person name="Gonzalez J."/>
            <person name="Henrissat B."/>
            <person name="Kuo A."/>
            <person name="Liang C."/>
            <person name="Lipzen A."/>
            <person name="Lutzoni F."/>
            <person name="Magnuson J."/>
            <person name="Mondo S."/>
            <person name="Nolan M."/>
            <person name="Ohm R."/>
            <person name="Pangilinan J."/>
            <person name="Park H.-J."/>
            <person name="Ramirez L."/>
            <person name="Alfaro M."/>
            <person name="Sun H."/>
            <person name="Tritt A."/>
            <person name="Yoshinaga Y."/>
            <person name="Zwiers L.-H."/>
            <person name="Turgeon B."/>
            <person name="Goodwin S."/>
            <person name="Spatafora J."/>
            <person name="Crous P."/>
            <person name="Grigoriev I."/>
        </authorList>
    </citation>
    <scope>NUCLEOTIDE SEQUENCE</scope>
    <source>
        <strain evidence="3">CBS 183.55</strain>
    </source>
</reference>
<name>A0A6A5RRF9_9PLEO</name>
<keyword evidence="4" id="KW-1185">Reference proteome</keyword>
<dbReference type="EMBL" id="ML978964">
    <property type="protein sequence ID" value="KAF1930209.1"/>
    <property type="molecule type" value="Genomic_DNA"/>
</dbReference>
<sequence>MDPKRDMDANSNSVSHQSNRCLPRGGVRTQAWPPQRGCDNDVFRPRFHADSDTCRSTAQVKLDTTTMLSTLILRISVLAVAVLAPVVCASGPSDKYDPYNSCGAPFCGSTGSGGNVGAAGALVRNSTTDAAKNRFSEVLPDVE</sequence>
<keyword evidence="2" id="KW-0472">Membrane</keyword>
<feature type="compositionally biased region" description="Polar residues" evidence="1">
    <location>
        <begin position="9"/>
        <end position="20"/>
    </location>
</feature>
<evidence type="ECO:0000256" key="1">
    <source>
        <dbReference type="SAM" id="MobiDB-lite"/>
    </source>
</evidence>
<evidence type="ECO:0000256" key="2">
    <source>
        <dbReference type="SAM" id="Phobius"/>
    </source>
</evidence>
<dbReference type="AlphaFoldDB" id="A0A6A5RRF9"/>
<organism evidence="3 4">
    <name type="scientific">Didymella exigua CBS 183.55</name>
    <dbReference type="NCBI Taxonomy" id="1150837"/>
    <lineage>
        <taxon>Eukaryota</taxon>
        <taxon>Fungi</taxon>
        <taxon>Dikarya</taxon>
        <taxon>Ascomycota</taxon>
        <taxon>Pezizomycotina</taxon>
        <taxon>Dothideomycetes</taxon>
        <taxon>Pleosporomycetidae</taxon>
        <taxon>Pleosporales</taxon>
        <taxon>Pleosporineae</taxon>
        <taxon>Didymellaceae</taxon>
        <taxon>Didymella</taxon>
    </lineage>
</organism>
<dbReference type="GeneID" id="54347572"/>
<evidence type="ECO:0000313" key="4">
    <source>
        <dbReference type="Proteomes" id="UP000800082"/>
    </source>
</evidence>
<gene>
    <name evidence="3" type="ORF">M421DRAFT_387235</name>
</gene>
<dbReference type="OrthoDB" id="3793145at2759"/>
<evidence type="ECO:0000313" key="3">
    <source>
        <dbReference type="EMBL" id="KAF1930209.1"/>
    </source>
</evidence>
<protein>
    <submittedName>
        <fullName evidence="3">Uncharacterized protein</fullName>
    </submittedName>
</protein>
<keyword evidence="2" id="KW-0812">Transmembrane</keyword>
<keyword evidence="2" id="KW-1133">Transmembrane helix</keyword>
<dbReference type="Proteomes" id="UP000800082">
    <property type="component" value="Unassembled WGS sequence"/>
</dbReference>
<feature type="region of interest" description="Disordered" evidence="1">
    <location>
        <begin position="1"/>
        <end position="26"/>
    </location>
</feature>
<dbReference type="RefSeq" id="XP_033450457.1">
    <property type="nucleotide sequence ID" value="XM_033589923.1"/>
</dbReference>
<feature type="transmembrane region" description="Helical" evidence="2">
    <location>
        <begin position="71"/>
        <end position="92"/>
    </location>
</feature>
<accession>A0A6A5RRF9</accession>